<accession>A0ABY5AW91</accession>
<dbReference type="RefSeq" id="WP_252664728.1">
    <property type="nucleotide sequence ID" value="NZ_CP098611.1"/>
</dbReference>
<dbReference type="Proteomes" id="UP001056708">
    <property type="component" value="Chromosome"/>
</dbReference>
<proteinExistence type="predicted"/>
<organism evidence="1 2">
    <name type="scientific">Phormidium yuhuli AB48</name>
    <dbReference type="NCBI Taxonomy" id="2940671"/>
    <lineage>
        <taxon>Bacteria</taxon>
        <taxon>Bacillati</taxon>
        <taxon>Cyanobacteriota</taxon>
        <taxon>Cyanophyceae</taxon>
        <taxon>Oscillatoriophycideae</taxon>
        <taxon>Oscillatoriales</taxon>
        <taxon>Oscillatoriaceae</taxon>
        <taxon>Phormidium</taxon>
        <taxon>Phormidium yuhuli</taxon>
    </lineage>
</organism>
<keyword evidence="2" id="KW-1185">Reference proteome</keyword>
<dbReference type="InterPro" id="IPR032466">
    <property type="entry name" value="Metal_Hydrolase"/>
</dbReference>
<gene>
    <name evidence="1" type="ORF">NEA10_07620</name>
</gene>
<dbReference type="Pfam" id="PF19799">
    <property type="entry name" value="DUF6282"/>
    <property type="match status" value="1"/>
</dbReference>
<reference evidence="1" key="1">
    <citation type="submission" date="2022-06" db="EMBL/GenBank/DDBJ databases">
        <title>Genome sequence of Phormidium yuhuli AB48 isolated from an industrial photobioreactor environment.</title>
        <authorList>
            <person name="Qiu Y."/>
            <person name="Noonan A.J.C."/>
            <person name="Dofher K."/>
            <person name="Koch M."/>
            <person name="Kieft B."/>
            <person name="Lin X."/>
            <person name="Ziels R.M."/>
            <person name="Hallam S.J."/>
        </authorList>
    </citation>
    <scope>NUCLEOTIDE SEQUENCE</scope>
    <source>
        <strain evidence="1">AB48</strain>
    </source>
</reference>
<name>A0ABY5AW91_9CYAN</name>
<sequence length="317" mass="34619">MGKVLGGGLLILLLWLGWAMGVGATEESPLSGAIEFHVHTAPDVVPRLWDDQQLVEAAEAAGLRAVVLKNHVLPTGDRAQLAQKRVQRLQVFGGVVLNEAVGGLNPEAVRVMSRISEGRGKVVWLPTIDAAYHRQRFGTGEGGISLLQGDRLSPDLEQILYSVRDRHLVLGTGHVSPEEILAVVRRARRLGIDKLLITHAMAEVPGLTLTQMQTLAELGAYLELDYVNALMGETAIDPAHRAWRRVTVEEMAAVIRTIGSEHIVLSTDLGRPDDPNPIAGYETFIKELRNQGISKADLQRMTQENPARLLDLPPLPL</sequence>
<dbReference type="EMBL" id="CP098611">
    <property type="protein sequence ID" value="USR92576.1"/>
    <property type="molecule type" value="Genomic_DNA"/>
</dbReference>
<protein>
    <submittedName>
        <fullName evidence="1">DUF6282 family protein</fullName>
    </submittedName>
</protein>
<dbReference type="InterPro" id="IPR046249">
    <property type="entry name" value="DUF6282"/>
</dbReference>
<evidence type="ECO:0000313" key="2">
    <source>
        <dbReference type="Proteomes" id="UP001056708"/>
    </source>
</evidence>
<dbReference type="Gene3D" id="3.20.20.140">
    <property type="entry name" value="Metal-dependent hydrolases"/>
    <property type="match status" value="1"/>
</dbReference>
<evidence type="ECO:0000313" key="1">
    <source>
        <dbReference type="EMBL" id="USR92576.1"/>
    </source>
</evidence>
<dbReference type="PIRSF" id="PIRSF021898">
    <property type="entry name" value="UCP021898"/>
    <property type="match status" value="1"/>
</dbReference>
<dbReference type="InterPro" id="IPR016797">
    <property type="entry name" value="UCP021898"/>
</dbReference>
<dbReference type="SUPFAM" id="SSF51556">
    <property type="entry name" value="Metallo-dependent hydrolases"/>
    <property type="match status" value="1"/>
</dbReference>